<dbReference type="AlphaFoldDB" id="A0A803NIT1"/>
<dbReference type="EnsemblPlants" id="evm.model.01.1863">
    <property type="protein sequence ID" value="cds.evm.model.01.1863"/>
    <property type="gene ID" value="evm.TU.01.1863"/>
</dbReference>
<dbReference type="OMA" id="WIDDGER"/>
<reference evidence="1" key="1">
    <citation type="submission" date="2018-11" db="EMBL/GenBank/DDBJ databases">
        <authorList>
            <person name="Grassa J C."/>
        </authorList>
    </citation>
    <scope>NUCLEOTIDE SEQUENCE [LARGE SCALE GENOMIC DNA]</scope>
</reference>
<sequence>MNVKSWNPQGLGNPSAFRRLHLLNNGFSLPTLTYLDYYGSDHRAIRVHVGFSSITEANNKKQSRVQFERIWLKEKDYADIISSCWLHNSQGDPCVDLLNSLHKCAQSLQTCHKKKFGQLRTDISNAQKRVNHLHTVTTPALNHSQAIVSAEKILDELLAYEEQYWQQRSRVEWLQLGDQNTKFFHAKVSARKSNNKIKCL</sequence>
<dbReference type="Proteomes" id="UP000596661">
    <property type="component" value="Chromosome 1"/>
</dbReference>
<keyword evidence="2" id="KW-1185">Reference proteome</keyword>
<proteinExistence type="predicted"/>
<name>A0A803NIT1_CANSA</name>
<dbReference type="EMBL" id="UZAU01000052">
    <property type="status" value="NOT_ANNOTATED_CDS"/>
    <property type="molecule type" value="Genomic_DNA"/>
</dbReference>
<evidence type="ECO:0000313" key="2">
    <source>
        <dbReference type="Proteomes" id="UP000596661"/>
    </source>
</evidence>
<protein>
    <submittedName>
        <fullName evidence="1">Uncharacterized protein</fullName>
    </submittedName>
</protein>
<reference evidence="1" key="2">
    <citation type="submission" date="2021-03" db="UniProtKB">
        <authorList>
            <consortium name="EnsemblPlants"/>
        </authorList>
    </citation>
    <scope>IDENTIFICATION</scope>
</reference>
<organism evidence="1 2">
    <name type="scientific">Cannabis sativa</name>
    <name type="common">Hemp</name>
    <name type="synonym">Marijuana</name>
    <dbReference type="NCBI Taxonomy" id="3483"/>
    <lineage>
        <taxon>Eukaryota</taxon>
        <taxon>Viridiplantae</taxon>
        <taxon>Streptophyta</taxon>
        <taxon>Embryophyta</taxon>
        <taxon>Tracheophyta</taxon>
        <taxon>Spermatophyta</taxon>
        <taxon>Magnoliopsida</taxon>
        <taxon>eudicotyledons</taxon>
        <taxon>Gunneridae</taxon>
        <taxon>Pentapetalae</taxon>
        <taxon>rosids</taxon>
        <taxon>fabids</taxon>
        <taxon>Rosales</taxon>
        <taxon>Cannabaceae</taxon>
        <taxon>Cannabis</taxon>
    </lineage>
</organism>
<evidence type="ECO:0000313" key="1">
    <source>
        <dbReference type="EnsemblPlants" id="cds.evm.model.01.1863"/>
    </source>
</evidence>
<accession>A0A803NIT1</accession>
<dbReference type="Gramene" id="evm.model.01.1863">
    <property type="protein sequence ID" value="cds.evm.model.01.1863"/>
    <property type="gene ID" value="evm.TU.01.1863"/>
</dbReference>